<organism evidence="1 2">
    <name type="scientific">Dorcoceras hygrometricum</name>
    <dbReference type="NCBI Taxonomy" id="472368"/>
    <lineage>
        <taxon>Eukaryota</taxon>
        <taxon>Viridiplantae</taxon>
        <taxon>Streptophyta</taxon>
        <taxon>Embryophyta</taxon>
        <taxon>Tracheophyta</taxon>
        <taxon>Spermatophyta</taxon>
        <taxon>Magnoliopsida</taxon>
        <taxon>eudicotyledons</taxon>
        <taxon>Gunneridae</taxon>
        <taxon>Pentapetalae</taxon>
        <taxon>asterids</taxon>
        <taxon>lamiids</taxon>
        <taxon>Lamiales</taxon>
        <taxon>Gesneriaceae</taxon>
        <taxon>Didymocarpoideae</taxon>
        <taxon>Trichosporeae</taxon>
        <taxon>Loxocarpinae</taxon>
        <taxon>Dorcoceras</taxon>
    </lineage>
</organism>
<protein>
    <submittedName>
        <fullName evidence="1">Uncharacterized protein</fullName>
    </submittedName>
</protein>
<sequence>MSNCASNIQPDAPKLSRIACALHDAPRTRHGLVHSPNELVQQGSVLANSCYAFAAYTQPSARHQHAPLCRIHNETTQLGELPM</sequence>
<evidence type="ECO:0000313" key="1">
    <source>
        <dbReference type="EMBL" id="KZV13903.1"/>
    </source>
</evidence>
<dbReference type="EMBL" id="KV024258">
    <property type="protein sequence ID" value="KZV13903.1"/>
    <property type="molecule type" value="Genomic_DNA"/>
</dbReference>
<keyword evidence="2" id="KW-1185">Reference proteome</keyword>
<accession>A0A2Z6ZYK1</accession>
<dbReference type="Proteomes" id="UP000250235">
    <property type="component" value="Unassembled WGS sequence"/>
</dbReference>
<gene>
    <name evidence="1" type="ORF">F511_44829</name>
</gene>
<proteinExistence type="predicted"/>
<evidence type="ECO:0000313" key="2">
    <source>
        <dbReference type="Proteomes" id="UP000250235"/>
    </source>
</evidence>
<name>A0A2Z6ZYK1_9LAMI</name>
<reference evidence="1 2" key="1">
    <citation type="journal article" date="2015" name="Proc. Natl. Acad. Sci. U.S.A.">
        <title>The resurrection genome of Boea hygrometrica: A blueprint for survival of dehydration.</title>
        <authorList>
            <person name="Xiao L."/>
            <person name="Yang G."/>
            <person name="Zhang L."/>
            <person name="Yang X."/>
            <person name="Zhao S."/>
            <person name="Ji Z."/>
            <person name="Zhou Q."/>
            <person name="Hu M."/>
            <person name="Wang Y."/>
            <person name="Chen M."/>
            <person name="Xu Y."/>
            <person name="Jin H."/>
            <person name="Xiao X."/>
            <person name="Hu G."/>
            <person name="Bao F."/>
            <person name="Hu Y."/>
            <person name="Wan P."/>
            <person name="Li L."/>
            <person name="Deng X."/>
            <person name="Kuang T."/>
            <person name="Xiang C."/>
            <person name="Zhu J.K."/>
            <person name="Oliver M.J."/>
            <person name="He Y."/>
        </authorList>
    </citation>
    <scope>NUCLEOTIDE SEQUENCE [LARGE SCALE GENOMIC DNA]</scope>
    <source>
        <strain evidence="2">cv. XS01</strain>
    </source>
</reference>
<dbReference type="AlphaFoldDB" id="A0A2Z6ZYK1"/>